<dbReference type="AlphaFoldDB" id="A0A4Y7L6N5"/>
<dbReference type="Pfam" id="PF16575">
    <property type="entry name" value="CLP1_P"/>
    <property type="match status" value="1"/>
</dbReference>
<dbReference type="PANTHER" id="PTHR31448:SF9">
    <property type="entry name" value="MYOSIN-BINDING PROTEIN 6-RELATED"/>
    <property type="match status" value="1"/>
</dbReference>
<dbReference type="Pfam" id="PF04576">
    <property type="entry name" value="Zein-binding"/>
    <property type="match status" value="1"/>
</dbReference>
<evidence type="ECO:0000256" key="1">
    <source>
        <dbReference type="ARBA" id="ARBA00004167"/>
    </source>
</evidence>
<evidence type="ECO:0000256" key="3">
    <source>
        <dbReference type="ARBA" id="ARBA00022989"/>
    </source>
</evidence>
<feature type="coiled-coil region" evidence="5">
    <location>
        <begin position="967"/>
        <end position="1001"/>
    </location>
</feature>
<keyword evidence="9" id="KW-1185">Reference proteome</keyword>
<keyword evidence="4" id="KW-0472">Membrane</keyword>
<keyword evidence="2" id="KW-0812">Transmembrane</keyword>
<dbReference type="InterPro" id="IPR057570">
    <property type="entry name" value="NOL9_C"/>
</dbReference>
<gene>
    <name evidence="8" type="ORF">C5167_042619</name>
</gene>
<dbReference type="Gene3D" id="3.40.50.300">
    <property type="entry name" value="P-loop containing nucleotide triphosphate hydrolases"/>
    <property type="match status" value="1"/>
</dbReference>
<dbReference type="InterPro" id="IPR027417">
    <property type="entry name" value="P-loop_NTPase"/>
</dbReference>
<dbReference type="PROSITE" id="PS51775">
    <property type="entry name" value="GTD_BINDING"/>
    <property type="match status" value="1"/>
</dbReference>
<evidence type="ECO:0000256" key="4">
    <source>
        <dbReference type="ARBA" id="ARBA00023136"/>
    </source>
</evidence>
<dbReference type="InterPro" id="IPR039306">
    <property type="entry name" value="MYOB"/>
</dbReference>
<dbReference type="SUPFAM" id="SSF52540">
    <property type="entry name" value="P-loop containing nucleoside triphosphate hydrolases"/>
    <property type="match status" value="1"/>
</dbReference>
<dbReference type="Pfam" id="PF25467">
    <property type="entry name" value="NOL9_C"/>
    <property type="match status" value="1"/>
</dbReference>
<reference evidence="8 9" key="1">
    <citation type="journal article" date="2018" name="Science">
        <title>The opium poppy genome and morphinan production.</title>
        <authorList>
            <person name="Guo L."/>
            <person name="Winzer T."/>
            <person name="Yang X."/>
            <person name="Li Y."/>
            <person name="Ning Z."/>
            <person name="He Z."/>
            <person name="Teodor R."/>
            <person name="Lu Y."/>
            <person name="Bowser T.A."/>
            <person name="Graham I.A."/>
            <person name="Ye K."/>
        </authorList>
    </citation>
    <scope>NUCLEOTIDE SEQUENCE [LARGE SCALE GENOMIC DNA]</scope>
    <source>
        <strain evidence="9">cv. HN1</strain>
        <tissue evidence="8">Leaves</tissue>
    </source>
</reference>
<comment type="subcellular location">
    <subcellularLocation>
        <location evidence="1">Membrane</location>
        <topology evidence="1">Single-pass membrane protein</topology>
    </subcellularLocation>
</comment>
<feature type="domain" description="GTD-binding" evidence="7">
    <location>
        <begin position="803"/>
        <end position="901"/>
    </location>
</feature>
<keyword evidence="5" id="KW-0175">Coiled coil</keyword>
<protein>
    <recommendedName>
        <fullName evidence="7">GTD-binding domain-containing protein</fullName>
    </recommendedName>
</protein>
<dbReference type="PANTHER" id="PTHR31448">
    <property type="entry name" value="MYOSIN-BINDING PROTEIN 2"/>
    <property type="match status" value="1"/>
</dbReference>
<evidence type="ECO:0000256" key="6">
    <source>
        <dbReference type="SAM" id="MobiDB-lite"/>
    </source>
</evidence>
<evidence type="ECO:0000313" key="9">
    <source>
        <dbReference type="Proteomes" id="UP000316621"/>
    </source>
</evidence>
<dbReference type="EMBL" id="CM010724">
    <property type="protein sequence ID" value="RZC80041.1"/>
    <property type="molecule type" value="Genomic_DNA"/>
</dbReference>
<evidence type="ECO:0000256" key="5">
    <source>
        <dbReference type="SAM" id="Coils"/>
    </source>
</evidence>
<feature type="region of interest" description="Disordered" evidence="6">
    <location>
        <begin position="671"/>
        <end position="695"/>
    </location>
</feature>
<accession>A0A4Y7L6N5</accession>
<keyword evidence="3" id="KW-1133">Transmembrane helix</keyword>
<evidence type="ECO:0000259" key="7">
    <source>
        <dbReference type="PROSITE" id="PS51775"/>
    </source>
</evidence>
<evidence type="ECO:0000313" key="8">
    <source>
        <dbReference type="EMBL" id="RZC80041.1"/>
    </source>
</evidence>
<dbReference type="Proteomes" id="UP000316621">
    <property type="component" value="Chromosome 10"/>
</dbReference>
<proteinExistence type="predicted"/>
<dbReference type="GO" id="GO:0080115">
    <property type="term" value="F:myosin XI tail binding"/>
    <property type="evidence" value="ECO:0007669"/>
    <property type="project" value="UniProtKB-ARBA"/>
</dbReference>
<organism evidence="8 9">
    <name type="scientific">Papaver somniferum</name>
    <name type="common">Opium poppy</name>
    <dbReference type="NCBI Taxonomy" id="3469"/>
    <lineage>
        <taxon>Eukaryota</taxon>
        <taxon>Viridiplantae</taxon>
        <taxon>Streptophyta</taxon>
        <taxon>Embryophyta</taxon>
        <taxon>Tracheophyta</taxon>
        <taxon>Spermatophyta</taxon>
        <taxon>Magnoliopsida</taxon>
        <taxon>Ranunculales</taxon>
        <taxon>Papaveraceae</taxon>
        <taxon>Papaveroideae</taxon>
        <taxon>Papaver</taxon>
    </lineage>
</organism>
<name>A0A4Y7L6N5_PAPSO</name>
<sequence>MGEEVETASPEIIIPAEWTQAAESIAHDHSLPSPLIALICGPKNSGKTTFSRILLNTLLQNKRYDKVAYLDTDVGQPEFTPPGCLALTIIEKQTPDLTIPCLKTPERSIFYGDTSSKRDPRTYLNNVFSLYDYFRKAFYAPKEGQKRAKPEVPLVINTPGWVKGNGYDALVEMLRYIAPTHMVQVRISTESKNLPAGAFWLEEDQELSVSLIEIASARRDAYNRSVTIRKDASLIRDLKIFAYFRQCFPSDFSVDTFKELAQALTAHRPYVVPISKIKVKHLHCQVEHFDRAETLLVVYMSTDVFVLVSSSEIFYALNGSIVGLAVSSAKSSDSEHETLWCVGLGIVRGIDVSKDIFYVLTPVPLSILEKVDLFLQGLLQIPTRLLQMAAVMDHQLYSNLVFMDDIFINLGLHLDLALLAQFSSTLCKGSQPRSFFRLAFLEIKEKNKETKKRKRSSLTFRVLPASTIMSVSDSGVKSGIMAKKRTFKELVEQKFGKIVYFLINAILEWVLIAILFIDGLIAFAANEFARFFDLQIPCLLCTRVDHVLVRRNPDFYYNDSICESHRRDVSSKAFCHVHKRLSDIQQMCEACLLSFATENKPNCDPYKSLVGILGADLEGPADDHKSEEDEDLLQVEKSLIHRCSCCGEPLRVKPTFQQALVRSLTMSRGDAAVVPQAPTPSPRAAAQDTTRKEESRNLDLPHIRYAELKFAPDNDLEIPEDDEGSLLLLRENQSREDMKATTVPLLTECEDNEEVRTPSFITNRLFTPTGSATASPRWLARLPRRFSSEKTDETSEGNADGDSILHNLKRQVRFDRKSLIALYMELDEERNASAVAVNQAMAMITRLQADKAAIEMEALQYQRMMEEQAEYDNQALLEMKEQLTKREEEIKSLELELDSYRERLEECEARLDGGDYQDLSNGLTTSVEELKVDLKNEKSYLLDRLKASEETRSSELIEDEDKGYMGNTSISKEISDVNEKLEALERDEEFLTHIVQSLKRSNEGTRLLKEIAQHLKELRQREKRPLETL</sequence>
<dbReference type="InterPro" id="IPR007656">
    <property type="entry name" value="GTD-bd"/>
</dbReference>
<dbReference type="InterPro" id="IPR032319">
    <property type="entry name" value="CLP1_P"/>
</dbReference>
<evidence type="ECO:0000256" key="2">
    <source>
        <dbReference type="ARBA" id="ARBA00022692"/>
    </source>
</evidence>
<feature type="coiled-coil region" evidence="5">
    <location>
        <begin position="837"/>
        <end position="910"/>
    </location>
</feature>
<dbReference type="GO" id="GO:0016020">
    <property type="term" value="C:membrane"/>
    <property type="evidence" value="ECO:0007669"/>
    <property type="project" value="UniProtKB-SubCell"/>
</dbReference>
<dbReference type="Gramene" id="RZC80041">
    <property type="protein sequence ID" value="RZC80041"/>
    <property type="gene ID" value="C5167_042619"/>
</dbReference>